<comment type="caution">
    <text evidence="2">The sequence shown here is derived from an EMBL/GenBank/DDBJ whole genome shotgun (WGS) entry which is preliminary data.</text>
</comment>
<feature type="non-terminal residue" evidence="2">
    <location>
        <position position="1"/>
    </location>
</feature>
<proteinExistence type="predicted"/>
<evidence type="ECO:0000256" key="1">
    <source>
        <dbReference type="SAM" id="MobiDB-lite"/>
    </source>
</evidence>
<dbReference type="Gene3D" id="1.10.287.690">
    <property type="entry name" value="Helix hairpin bin"/>
    <property type="match status" value="1"/>
</dbReference>
<gene>
    <name evidence="2" type="ORF">S12H4_39588</name>
</gene>
<reference evidence="2" key="1">
    <citation type="journal article" date="2014" name="Front. Microbiol.">
        <title>High frequency of phylogenetically diverse reductive dehalogenase-homologous genes in deep subseafloor sedimentary metagenomes.</title>
        <authorList>
            <person name="Kawai M."/>
            <person name="Futagami T."/>
            <person name="Toyoda A."/>
            <person name="Takaki Y."/>
            <person name="Nishi S."/>
            <person name="Hori S."/>
            <person name="Arai W."/>
            <person name="Tsubouchi T."/>
            <person name="Morono Y."/>
            <person name="Uchiyama I."/>
            <person name="Ito T."/>
            <person name="Fujiyama A."/>
            <person name="Inagaki F."/>
            <person name="Takami H."/>
        </authorList>
    </citation>
    <scope>NUCLEOTIDE SEQUENCE</scope>
    <source>
        <strain evidence="2">Expedition CK06-06</strain>
    </source>
</reference>
<feature type="region of interest" description="Disordered" evidence="1">
    <location>
        <begin position="39"/>
        <end position="63"/>
    </location>
</feature>
<accession>X1TKQ8</accession>
<evidence type="ECO:0000313" key="2">
    <source>
        <dbReference type="EMBL" id="GAI88155.1"/>
    </source>
</evidence>
<protein>
    <submittedName>
        <fullName evidence="2">Uncharacterized protein</fullName>
    </submittedName>
</protein>
<organism evidence="2">
    <name type="scientific">marine sediment metagenome</name>
    <dbReference type="NCBI Taxonomy" id="412755"/>
    <lineage>
        <taxon>unclassified sequences</taxon>
        <taxon>metagenomes</taxon>
        <taxon>ecological metagenomes</taxon>
    </lineage>
</organism>
<name>X1TKQ8_9ZZZZ</name>
<dbReference type="AlphaFoldDB" id="X1TKQ8"/>
<dbReference type="EMBL" id="BARW01023934">
    <property type="protein sequence ID" value="GAI88155.1"/>
    <property type="molecule type" value="Genomic_DNA"/>
</dbReference>
<sequence>VAEYEELCKKMLNSLYGKFAQKLKDAVNEYKKANKVLEDRLSKATNQRHQAHQEQEGKSYRQH</sequence>
<feature type="compositionally biased region" description="Basic and acidic residues" evidence="1">
    <location>
        <begin position="51"/>
        <end position="63"/>
    </location>
</feature>